<reference evidence="1 2" key="1">
    <citation type="submission" date="2018-10" db="EMBL/GenBank/DDBJ databases">
        <title>Natronolimnobius sp. XQ-INN 246 isolated from Inner Mongolia Autonomous Region of China.</title>
        <authorList>
            <person name="Xue Q."/>
        </authorList>
    </citation>
    <scope>NUCLEOTIDE SEQUENCE [LARGE SCALE GENOMIC DNA]</scope>
    <source>
        <strain evidence="1 2">XQ-INN 246</strain>
    </source>
</reference>
<name>A0A4S3TS66_9EURY</name>
<sequence length="558" mass="63012">MLTFLWLIERNDTTFDVTGFQAKRLYEQTGDGNDNVGQRYADLKGPFIQGHRDTEPVQLTPKGREAVKEAKDVQKAVRNELAETIRDLLDKEPILKRSLWLAHANVGEYEWYLDVYHTEVAEPERFFSLFFTDQQLQATPTIGAAMDDIGDLPAQLQSDLDAKLGTGNHLKALATLAPDAVAGILQIDTDETISCDGTPETLGYYIGDNEARSVLDDLRQIGLDTDHNSFELGIDTLLEKRREELSQWLALDSDACRTAFENHWDLILEWNSGFRGRTDAMIQQLVDVGAVVPQNGHLAVRSEIADIAEQVCSDLQGKIQDRLEGIENVHLQLFYDFDEVMEREEDVIVTLHHNSWSSNQYYYPAFIKGSSNNRSVPDKNPFTTKAILVPSPQEFGFTDGHLDRDRYHYHRTAIESPSVNQEFSALGEIRGLSAAKTAFDTVNWEQASNRSVEKAKEIIAEREQISVDRAFDELSEYDDLYQEALYALAAKRTTKTSIDRNNYTAEILWDDLRETLETRDPSLSESDLDDIETTLQSILARCTLSKLAATYHGVGTSV</sequence>
<dbReference type="AlphaFoldDB" id="A0A4S3TS66"/>
<keyword evidence="2" id="KW-1185">Reference proteome</keyword>
<accession>A0A4S3TS66</accession>
<gene>
    <name evidence="1" type="ORF">D8Y22_01850</name>
</gene>
<comment type="caution">
    <text evidence="1">The sequence shown here is derived from an EMBL/GenBank/DDBJ whole genome shotgun (WGS) entry which is preliminary data.</text>
</comment>
<organism evidence="1 2">
    <name type="scientific">Salinadaptatus halalkaliphilus</name>
    <dbReference type="NCBI Taxonomy" id="2419781"/>
    <lineage>
        <taxon>Archaea</taxon>
        <taxon>Methanobacteriati</taxon>
        <taxon>Methanobacteriota</taxon>
        <taxon>Stenosarchaea group</taxon>
        <taxon>Halobacteria</taxon>
        <taxon>Halobacteriales</taxon>
        <taxon>Natrialbaceae</taxon>
        <taxon>Salinadaptatus</taxon>
    </lineage>
</organism>
<evidence type="ECO:0000313" key="2">
    <source>
        <dbReference type="Proteomes" id="UP000318864"/>
    </source>
</evidence>
<dbReference type="Proteomes" id="UP000318864">
    <property type="component" value="Unassembled WGS sequence"/>
</dbReference>
<evidence type="ECO:0000313" key="1">
    <source>
        <dbReference type="EMBL" id="THE66520.1"/>
    </source>
</evidence>
<protein>
    <submittedName>
        <fullName evidence="1">Uncharacterized protein</fullName>
    </submittedName>
</protein>
<dbReference type="EMBL" id="RBZW01000005">
    <property type="protein sequence ID" value="THE66520.1"/>
    <property type="molecule type" value="Genomic_DNA"/>
</dbReference>
<proteinExistence type="predicted"/>